<dbReference type="EMBL" id="KZ805751">
    <property type="protein sequence ID" value="PVH91947.1"/>
    <property type="molecule type" value="Genomic_DNA"/>
</dbReference>
<keyword evidence="9" id="KW-1185">Reference proteome</keyword>
<dbReference type="Proteomes" id="UP000244855">
    <property type="component" value="Unassembled WGS sequence"/>
</dbReference>
<dbReference type="PANTHER" id="PTHR36206:SF12">
    <property type="entry name" value="ASPERCRYPTIN BIOSYNTHESIS CLUSTER-SPECIFIC TRANSCRIPTION REGULATOR ATNN-RELATED"/>
    <property type="match status" value="1"/>
</dbReference>
<keyword evidence="8" id="KW-0813">Transport</keyword>
<sequence>MWHRVTDKNFSKASLAWRKKPRRWAPKSRQGCKTCKIRRVKCDLARPSCLKCSSTGRACDGYNDATQHQAGEFHHILQTIGSLMIMPMTGSVQAEALCFFQNTSIEHINAYRPSQSWRNTLMYFVQTVPAVRHAALAVASVHRKYLDRDYSIGASRSQYLKDWLSDTPPLLHYNRAIQLLLNQESGQDIGAIAITLLVCYLFVCFDQLAGDDVRAINHLSQGVKLLSHVDRTMLRNKDNYNEAIYSGYSTLISQVRRQIDRLDMQAVQMSVIWDPVSLQKSFTSQCLNSDTVFHSLDEAADHLQILSTQIMRLRWCTEKDQKIFTAEQMQPSLSILHNIVLGQLETWSSLFEKMLQHCSSSEVNSMAVSFPRLQYLIAWILLNTRGSGREMDYDHFLPRFQQSIKLASHVVATQKPYPESRKATFTPECGIIPILYIIGVKCRHPAVRRQAVTLLRQRPIREASWESTIAARVVERIIGIEEGGAGEEGMVQSMEQIPMWRRVEDVSWFNSASGRYAVTINLTYTLCGGEETYSESLMV</sequence>
<evidence type="ECO:0000313" key="9">
    <source>
        <dbReference type="Proteomes" id="UP000244855"/>
    </source>
</evidence>
<keyword evidence="6" id="KW-0539">Nucleus</keyword>
<reference evidence="8 9" key="1">
    <citation type="journal article" date="2018" name="Sci. Rep.">
        <title>Comparative genomics provides insights into the lifestyle and reveals functional heterogeneity of dark septate endophytic fungi.</title>
        <authorList>
            <person name="Knapp D.G."/>
            <person name="Nemeth J.B."/>
            <person name="Barry K."/>
            <person name="Hainaut M."/>
            <person name="Henrissat B."/>
            <person name="Johnson J."/>
            <person name="Kuo A."/>
            <person name="Lim J.H.P."/>
            <person name="Lipzen A."/>
            <person name="Nolan M."/>
            <person name="Ohm R.A."/>
            <person name="Tamas L."/>
            <person name="Grigoriev I.V."/>
            <person name="Spatafora J.W."/>
            <person name="Nagy L.G."/>
            <person name="Kovacs G.M."/>
        </authorList>
    </citation>
    <scope>NUCLEOTIDE SEQUENCE [LARGE SCALE GENOMIC DNA]</scope>
    <source>
        <strain evidence="8 9">DSE2036</strain>
    </source>
</reference>
<keyword evidence="4" id="KW-0238">DNA-binding</keyword>
<dbReference type="PROSITE" id="PS00463">
    <property type="entry name" value="ZN2_CY6_FUNGAL_1"/>
    <property type="match status" value="1"/>
</dbReference>
<keyword evidence="5" id="KW-0804">Transcription</keyword>
<dbReference type="SMART" id="SM00066">
    <property type="entry name" value="GAL4"/>
    <property type="match status" value="1"/>
</dbReference>
<dbReference type="PANTHER" id="PTHR36206">
    <property type="entry name" value="ASPERCRYPTIN BIOSYNTHESIS CLUSTER-SPECIFIC TRANSCRIPTION REGULATOR ATNN-RELATED"/>
    <property type="match status" value="1"/>
</dbReference>
<dbReference type="InterPro" id="IPR036864">
    <property type="entry name" value="Zn2-C6_fun-type_DNA-bd_sf"/>
</dbReference>
<dbReference type="GO" id="GO:0003677">
    <property type="term" value="F:DNA binding"/>
    <property type="evidence" value="ECO:0007669"/>
    <property type="project" value="UniProtKB-KW"/>
</dbReference>
<dbReference type="OrthoDB" id="3172332at2759"/>
<evidence type="ECO:0000256" key="6">
    <source>
        <dbReference type="ARBA" id="ARBA00023242"/>
    </source>
</evidence>
<dbReference type="SUPFAM" id="SSF57701">
    <property type="entry name" value="Zn2/Cys6 DNA-binding domain"/>
    <property type="match status" value="1"/>
</dbReference>
<accession>A0A2V1D1N4</accession>
<keyword evidence="3" id="KW-0805">Transcription regulation</keyword>
<evidence type="ECO:0000256" key="2">
    <source>
        <dbReference type="ARBA" id="ARBA00022833"/>
    </source>
</evidence>
<proteinExistence type="predicted"/>
<gene>
    <name evidence="8" type="ORF">DM02DRAFT_722249</name>
</gene>
<dbReference type="PROSITE" id="PS50048">
    <property type="entry name" value="ZN2_CY6_FUNGAL_2"/>
    <property type="match status" value="1"/>
</dbReference>
<organism evidence="8 9">
    <name type="scientific">Periconia macrospinosa</name>
    <dbReference type="NCBI Taxonomy" id="97972"/>
    <lineage>
        <taxon>Eukaryota</taxon>
        <taxon>Fungi</taxon>
        <taxon>Dikarya</taxon>
        <taxon>Ascomycota</taxon>
        <taxon>Pezizomycotina</taxon>
        <taxon>Dothideomycetes</taxon>
        <taxon>Pleosporomycetidae</taxon>
        <taxon>Pleosporales</taxon>
        <taxon>Massarineae</taxon>
        <taxon>Periconiaceae</taxon>
        <taxon>Periconia</taxon>
    </lineage>
</organism>
<protein>
    <submittedName>
        <fullName evidence="8">Sugar transporter</fullName>
    </submittedName>
</protein>
<keyword evidence="8" id="KW-0762">Sugar transport</keyword>
<evidence type="ECO:0000256" key="4">
    <source>
        <dbReference type="ARBA" id="ARBA00023125"/>
    </source>
</evidence>
<evidence type="ECO:0000256" key="3">
    <source>
        <dbReference type="ARBA" id="ARBA00023015"/>
    </source>
</evidence>
<feature type="domain" description="Zn(2)-C6 fungal-type" evidence="7">
    <location>
        <begin position="31"/>
        <end position="59"/>
    </location>
</feature>
<keyword evidence="1" id="KW-0479">Metal-binding</keyword>
<dbReference type="InterPro" id="IPR001138">
    <property type="entry name" value="Zn2Cys6_DnaBD"/>
</dbReference>
<dbReference type="CDD" id="cd00067">
    <property type="entry name" value="GAL4"/>
    <property type="match status" value="1"/>
</dbReference>
<evidence type="ECO:0000256" key="5">
    <source>
        <dbReference type="ARBA" id="ARBA00023163"/>
    </source>
</evidence>
<dbReference type="Gene3D" id="4.10.240.10">
    <property type="entry name" value="Zn(2)-C6 fungal-type DNA-binding domain"/>
    <property type="match status" value="1"/>
</dbReference>
<name>A0A2V1D1N4_9PLEO</name>
<evidence type="ECO:0000256" key="1">
    <source>
        <dbReference type="ARBA" id="ARBA00022723"/>
    </source>
</evidence>
<dbReference type="AlphaFoldDB" id="A0A2V1D1N4"/>
<evidence type="ECO:0000313" key="8">
    <source>
        <dbReference type="EMBL" id="PVH91947.1"/>
    </source>
</evidence>
<dbReference type="GO" id="GO:0000981">
    <property type="term" value="F:DNA-binding transcription factor activity, RNA polymerase II-specific"/>
    <property type="evidence" value="ECO:0007669"/>
    <property type="project" value="InterPro"/>
</dbReference>
<dbReference type="STRING" id="97972.A0A2V1D1N4"/>
<keyword evidence="2" id="KW-0862">Zinc</keyword>
<evidence type="ECO:0000259" key="7">
    <source>
        <dbReference type="PROSITE" id="PS50048"/>
    </source>
</evidence>
<dbReference type="GO" id="GO:0008270">
    <property type="term" value="F:zinc ion binding"/>
    <property type="evidence" value="ECO:0007669"/>
    <property type="project" value="InterPro"/>
</dbReference>
<dbReference type="Pfam" id="PF00172">
    <property type="entry name" value="Zn_clus"/>
    <property type="match status" value="1"/>
</dbReference>
<dbReference type="InterPro" id="IPR052360">
    <property type="entry name" value="Transcr_Regulatory_Proteins"/>
</dbReference>